<dbReference type="Proteomes" id="UP001642409">
    <property type="component" value="Unassembled WGS sequence"/>
</dbReference>
<dbReference type="PANTHER" id="PTHR46652">
    <property type="entry name" value="LEUCINE-RICH REPEAT AND IQ DOMAIN-CONTAINING PROTEIN 1-RELATED"/>
    <property type="match status" value="1"/>
</dbReference>
<dbReference type="SUPFAM" id="SSF52058">
    <property type="entry name" value="L domain-like"/>
    <property type="match status" value="1"/>
</dbReference>
<dbReference type="Gene3D" id="3.80.10.10">
    <property type="entry name" value="Ribonuclease Inhibitor"/>
    <property type="match status" value="1"/>
</dbReference>
<dbReference type="EMBL" id="CATOUU010000985">
    <property type="protein sequence ID" value="CAI9965084.1"/>
    <property type="molecule type" value="Genomic_DNA"/>
</dbReference>
<dbReference type="EMBL" id="CAXDID020000027">
    <property type="protein sequence ID" value="CAL5991282.1"/>
    <property type="molecule type" value="Genomic_DNA"/>
</dbReference>
<evidence type="ECO:0000256" key="1">
    <source>
        <dbReference type="ARBA" id="ARBA00022614"/>
    </source>
</evidence>
<gene>
    <name evidence="4" type="ORF">HINF_LOCUS12019</name>
    <name evidence="3" type="ORF">HINF_LOCUS52729</name>
</gene>
<evidence type="ECO:0000256" key="2">
    <source>
        <dbReference type="ARBA" id="ARBA00022737"/>
    </source>
</evidence>
<dbReference type="AlphaFoldDB" id="A0AA86QSA3"/>
<keyword evidence="1" id="KW-0433">Leucine-rich repeat</keyword>
<reference evidence="4 5" key="2">
    <citation type="submission" date="2024-07" db="EMBL/GenBank/DDBJ databases">
        <authorList>
            <person name="Akdeniz Z."/>
        </authorList>
    </citation>
    <scope>NUCLEOTIDE SEQUENCE [LARGE SCALE GENOMIC DNA]</scope>
</reference>
<organism evidence="3">
    <name type="scientific">Hexamita inflata</name>
    <dbReference type="NCBI Taxonomy" id="28002"/>
    <lineage>
        <taxon>Eukaryota</taxon>
        <taxon>Metamonada</taxon>
        <taxon>Diplomonadida</taxon>
        <taxon>Hexamitidae</taxon>
        <taxon>Hexamitinae</taxon>
        <taxon>Hexamita</taxon>
    </lineage>
</organism>
<dbReference type="InterPro" id="IPR001611">
    <property type="entry name" value="Leu-rich_rpt"/>
</dbReference>
<comment type="caution">
    <text evidence="3">The sequence shown here is derived from an EMBL/GenBank/DDBJ whole genome shotgun (WGS) entry which is preliminary data.</text>
</comment>
<dbReference type="PROSITE" id="PS51450">
    <property type="entry name" value="LRR"/>
    <property type="match status" value="3"/>
</dbReference>
<protein>
    <submittedName>
        <fullName evidence="3">Leucine-rich repeat domain-containing protein</fullName>
    </submittedName>
    <submittedName>
        <fullName evidence="4">Leucine-rich_repeat domain-containing protein</fullName>
    </submittedName>
</protein>
<proteinExistence type="predicted"/>
<dbReference type="Pfam" id="PF13516">
    <property type="entry name" value="LRR_6"/>
    <property type="match status" value="1"/>
</dbReference>
<sequence length="303" mass="34788">MDLSKCVGTSQQNTFLVLKYKTKIVSQKLKVQNDSDVENLMFAEKLDVVSLSIQEIYDNYQHQQLDFQSVPMNITELHINKCRLSNIQGIQQMQQIKVLNLSDNLISDISNLSKMTNIVQLNLARNSISSIVPLRYLSLLKELDLSCNTIKCVIPLASLHLSKLLLVGNQISDIYPLQKNLNYLDVSFNEIIDINLKQQNQLEYLNVRSNCISNINIQSCKIIICDCQREPNIQSRFDSQKLKTIYAQMEQKQQILELTKNVKQMTPIFKEKINAAVFKAKRNEVFYSGIIAQMLTMESCDSQ</sequence>
<keyword evidence="5" id="KW-1185">Reference proteome</keyword>
<dbReference type="InterPro" id="IPR050836">
    <property type="entry name" value="SDS22/Internalin_LRR"/>
</dbReference>
<evidence type="ECO:0000313" key="3">
    <source>
        <dbReference type="EMBL" id="CAI9965084.1"/>
    </source>
</evidence>
<evidence type="ECO:0000313" key="5">
    <source>
        <dbReference type="Proteomes" id="UP001642409"/>
    </source>
</evidence>
<dbReference type="InterPro" id="IPR032675">
    <property type="entry name" value="LRR_dom_sf"/>
</dbReference>
<reference evidence="3" key="1">
    <citation type="submission" date="2023-06" db="EMBL/GenBank/DDBJ databases">
        <authorList>
            <person name="Kurt Z."/>
        </authorList>
    </citation>
    <scope>NUCLEOTIDE SEQUENCE</scope>
</reference>
<name>A0AA86QSA3_9EUKA</name>
<evidence type="ECO:0000313" key="4">
    <source>
        <dbReference type="EMBL" id="CAL5991282.1"/>
    </source>
</evidence>
<dbReference type="PANTHER" id="PTHR46652:SF3">
    <property type="entry name" value="LEUCINE-RICH REPEAT-CONTAINING PROTEIN 9"/>
    <property type="match status" value="1"/>
</dbReference>
<keyword evidence="2" id="KW-0677">Repeat</keyword>
<accession>A0AA86QSA3</accession>